<dbReference type="GO" id="GO:0000266">
    <property type="term" value="P:mitochondrial fission"/>
    <property type="evidence" value="ECO:0000318"/>
    <property type="project" value="GO_Central"/>
</dbReference>
<dbReference type="GO" id="GO:0005741">
    <property type="term" value="C:mitochondrial outer membrane"/>
    <property type="evidence" value="ECO:0000318"/>
    <property type="project" value="GO_Central"/>
</dbReference>
<accession>A0A2C9VYD3</accession>
<dbReference type="InterPro" id="IPR009367">
    <property type="entry name" value="Elm1-like"/>
</dbReference>
<dbReference type="PANTHER" id="PTHR33986">
    <property type="entry name" value="OS02G0535700 PROTEIN"/>
    <property type="match status" value="1"/>
</dbReference>
<dbReference type="EMBL" id="CM004390">
    <property type="protein sequence ID" value="OAY51383.1"/>
    <property type="molecule type" value="Genomic_DNA"/>
</dbReference>
<sequence>MGMPEIFQSGANSVVRRAFVIGNGFPGSGNQCIGLVRALGFSDSHFLYRVTRPRGGINESLHWLPVSLHKKLDYILVALPSENGGSVGLSTVLEADVKQIVNMVRETFEKDDPLLVIASGRGTISIASSINEQVPRFIQKWITPREPPDGHALVLTVGVLHQIDFAALRCCSRYGADLAMQLVASLLIVLASGGCFRVSFSNRTREETPQIFYPEILPAGFKHRPNPHMGHLAWADAFVTTADSVSIISEACCPGKPIYVMGSERCIWKLSYFYKSLREWGMIWPITGSEDISVSWSYPPLNDTAEAACGVHEALAAQGLRLRP</sequence>
<dbReference type="PANTHER" id="PTHR33986:SF2">
    <property type="entry name" value="MITOCHONDRIAL FISSION PROTEIN ELM1"/>
    <property type="match status" value="1"/>
</dbReference>
<organism evidence="1">
    <name type="scientific">Manihot esculenta</name>
    <name type="common">Cassava</name>
    <name type="synonym">Jatropha manihot</name>
    <dbReference type="NCBI Taxonomy" id="3983"/>
    <lineage>
        <taxon>Eukaryota</taxon>
        <taxon>Viridiplantae</taxon>
        <taxon>Streptophyta</taxon>
        <taxon>Embryophyta</taxon>
        <taxon>Tracheophyta</taxon>
        <taxon>Spermatophyta</taxon>
        <taxon>Magnoliopsida</taxon>
        <taxon>eudicotyledons</taxon>
        <taxon>Gunneridae</taxon>
        <taxon>Pentapetalae</taxon>
        <taxon>rosids</taxon>
        <taxon>fabids</taxon>
        <taxon>Malpighiales</taxon>
        <taxon>Euphorbiaceae</taxon>
        <taxon>Crotonoideae</taxon>
        <taxon>Manihoteae</taxon>
        <taxon>Manihot</taxon>
    </lineage>
</organism>
<name>A0A2C9VYD3_MANES</name>
<reference evidence="1" key="1">
    <citation type="submission" date="2016-02" db="EMBL/GenBank/DDBJ databases">
        <title>WGS assembly of Manihot esculenta.</title>
        <authorList>
            <person name="Bredeson J.V."/>
            <person name="Prochnik S.E."/>
            <person name="Lyons J.B."/>
            <person name="Schmutz J."/>
            <person name="Grimwood J."/>
            <person name="Vrebalov J."/>
            <person name="Bart R.S."/>
            <person name="Amuge T."/>
            <person name="Ferguson M.E."/>
            <person name="Green R."/>
            <person name="Putnam N."/>
            <person name="Stites J."/>
            <person name="Rounsley S."/>
            <person name="Rokhsar D.S."/>
        </authorList>
    </citation>
    <scope>NUCLEOTIDE SEQUENCE [LARGE SCALE GENOMIC DNA]</scope>
    <source>
        <tissue evidence="1">Leaf</tissue>
    </source>
</reference>
<dbReference type="Pfam" id="PF06258">
    <property type="entry name" value="Mito_fiss_Elm1"/>
    <property type="match status" value="2"/>
</dbReference>
<protein>
    <submittedName>
        <fullName evidence="1">Uncharacterized protein</fullName>
    </submittedName>
</protein>
<gene>
    <name evidence="1" type="ORF">MANES_04G001700</name>
</gene>
<proteinExistence type="predicted"/>
<evidence type="ECO:0000313" key="1">
    <source>
        <dbReference type="EMBL" id="OAY51383.1"/>
    </source>
</evidence>
<dbReference type="AlphaFoldDB" id="A0A2C9VYD3"/>